<keyword evidence="1" id="KW-1133">Transmembrane helix</keyword>
<feature type="transmembrane region" description="Helical" evidence="1">
    <location>
        <begin position="146"/>
        <end position="164"/>
    </location>
</feature>
<sequence>MTEVSERAADSGRRPSLLEQSGGLTGLVYAGLPSVAFALGNSACGLAGAIWISIATAGAIAAWRWLRNQPLQPALSGLFGVAISAAIAYQIGSAKGFFLVGIWTSLVAALIFATSVAIGWPLVGVIWHGVTGSGRHWRGDKASRRAFSVATLVLAAVFASRFVVQQWLYAQDSVGWLAVARIAMGYPLLGVTLLVVIWAVRRSRSRALHSDSTNGAGDPGR</sequence>
<dbReference type="RefSeq" id="WP_064629435.1">
    <property type="nucleotide sequence ID" value="NZ_LQYE01000011.1"/>
</dbReference>
<feature type="transmembrane region" description="Helical" evidence="1">
    <location>
        <begin position="21"/>
        <end position="40"/>
    </location>
</feature>
<feature type="transmembrane region" description="Helical" evidence="1">
    <location>
        <begin position="46"/>
        <end position="66"/>
    </location>
</feature>
<feature type="transmembrane region" description="Helical" evidence="1">
    <location>
        <begin position="73"/>
        <end position="91"/>
    </location>
</feature>
<protein>
    <recommendedName>
        <fullName evidence="4">DUF3159 domain-containing protein</fullName>
    </recommendedName>
</protein>
<dbReference type="InterPro" id="IPR016566">
    <property type="entry name" value="UCP010219"/>
</dbReference>
<accession>A0A179VD70</accession>
<gene>
    <name evidence="2" type="ORF">AWB85_23260</name>
</gene>
<comment type="caution">
    <text evidence="2">The sequence shown here is derived from an EMBL/GenBank/DDBJ whole genome shotgun (WGS) entry which is preliminary data.</text>
</comment>
<organism evidence="2 3">
    <name type="scientific">Mycobacteroides immunogenum</name>
    <dbReference type="NCBI Taxonomy" id="83262"/>
    <lineage>
        <taxon>Bacteria</taxon>
        <taxon>Bacillati</taxon>
        <taxon>Actinomycetota</taxon>
        <taxon>Actinomycetes</taxon>
        <taxon>Mycobacteriales</taxon>
        <taxon>Mycobacteriaceae</taxon>
        <taxon>Mycobacteroides</taxon>
    </lineage>
</organism>
<feature type="transmembrane region" description="Helical" evidence="1">
    <location>
        <begin position="176"/>
        <end position="200"/>
    </location>
</feature>
<evidence type="ECO:0000313" key="3">
    <source>
        <dbReference type="Proteomes" id="UP000186919"/>
    </source>
</evidence>
<evidence type="ECO:0008006" key="4">
    <source>
        <dbReference type="Google" id="ProtNLM"/>
    </source>
</evidence>
<dbReference type="Pfam" id="PF11361">
    <property type="entry name" value="DUF3159"/>
    <property type="match status" value="1"/>
</dbReference>
<dbReference type="AlphaFoldDB" id="A0A179VD70"/>
<evidence type="ECO:0000256" key="1">
    <source>
        <dbReference type="SAM" id="Phobius"/>
    </source>
</evidence>
<evidence type="ECO:0000313" key="2">
    <source>
        <dbReference type="EMBL" id="OAT68953.1"/>
    </source>
</evidence>
<name>A0A179VD70_9MYCO</name>
<dbReference type="PIRSF" id="PIRSF010219">
    <property type="entry name" value="UCP010219"/>
    <property type="match status" value="1"/>
</dbReference>
<dbReference type="Proteomes" id="UP000186919">
    <property type="component" value="Unassembled WGS sequence"/>
</dbReference>
<feature type="transmembrane region" description="Helical" evidence="1">
    <location>
        <begin position="97"/>
        <end position="125"/>
    </location>
</feature>
<dbReference type="EMBL" id="LQYE01000011">
    <property type="protein sequence ID" value="OAT68953.1"/>
    <property type="molecule type" value="Genomic_DNA"/>
</dbReference>
<keyword evidence="1" id="KW-0812">Transmembrane</keyword>
<reference evidence="2 3" key="1">
    <citation type="submission" date="2016-01" db="EMBL/GenBank/DDBJ databases">
        <title>Mycobacterium immunogenum strain CD11_6 genome sequencing and assembly.</title>
        <authorList>
            <person name="Kaur G."/>
            <person name="Nair G.R."/>
            <person name="Mayilraj S."/>
        </authorList>
    </citation>
    <scope>NUCLEOTIDE SEQUENCE [LARGE SCALE GENOMIC DNA]</scope>
    <source>
        <strain evidence="2 3">CD11-6</strain>
    </source>
</reference>
<proteinExistence type="predicted"/>
<keyword evidence="1" id="KW-0472">Membrane</keyword>